<feature type="compositionally biased region" description="Basic and acidic residues" evidence="1">
    <location>
        <begin position="24"/>
        <end position="33"/>
    </location>
</feature>
<protein>
    <submittedName>
        <fullName evidence="2">Uncharacterized protein</fullName>
    </submittedName>
</protein>
<evidence type="ECO:0000256" key="1">
    <source>
        <dbReference type="SAM" id="MobiDB-lite"/>
    </source>
</evidence>
<name>A0A8H4RIJ2_9HELO</name>
<keyword evidence="3" id="KW-1185">Reference proteome</keyword>
<gene>
    <name evidence="2" type="ORF">G7Y89_g8517</name>
</gene>
<feature type="region of interest" description="Disordered" evidence="1">
    <location>
        <begin position="1"/>
        <end position="69"/>
    </location>
</feature>
<comment type="caution">
    <text evidence="2">The sequence shown here is derived from an EMBL/GenBank/DDBJ whole genome shotgun (WGS) entry which is preliminary data.</text>
</comment>
<dbReference type="AlphaFoldDB" id="A0A8H4RIJ2"/>
<organism evidence="2 3">
    <name type="scientific">Cudoniella acicularis</name>
    <dbReference type="NCBI Taxonomy" id="354080"/>
    <lineage>
        <taxon>Eukaryota</taxon>
        <taxon>Fungi</taxon>
        <taxon>Dikarya</taxon>
        <taxon>Ascomycota</taxon>
        <taxon>Pezizomycotina</taxon>
        <taxon>Leotiomycetes</taxon>
        <taxon>Helotiales</taxon>
        <taxon>Tricladiaceae</taxon>
        <taxon>Cudoniella</taxon>
    </lineage>
</organism>
<reference evidence="2 3" key="1">
    <citation type="submission" date="2020-03" db="EMBL/GenBank/DDBJ databases">
        <title>Draft Genome Sequence of Cudoniella acicularis.</title>
        <authorList>
            <person name="Buettner E."/>
            <person name="Kellner H."/>
        </authorList>
    </citation>
    <scope>NUCLEOTIDE SEQUENCE [LARGE SCALE GENOMIC DNA]</scope>
    <source>
        <strain evidence="2 3">DSM 108380</strain>
    </source>
</reference>
<evidence type="ECO:0000313" key="2">
    <source>
        <dbReference type="EMBL" id="KAF4629628.1"/>
    </source>
</evidence>
<dbReference type="EMBL" id="JAAMPI010000650">
    <property type="protein sequence ID" value="KAF4629628.1"/>
    <property type="molecule type" value="Genomic_DNA"/>
</dbReference>
<dbReference type="Proteomes" id="UP000566819">
    <property type="component" value="Unassembled WGS sequence"/>
</dbReference>
<evidence type="ECO:0000313" key="3">
    <source>
        <dbReference type="Proteomes" id="UP000566819"/>
    </source>
</evidence>
<accession>A0A8H4RIJ2</accession>
<proteinExistence type="predicted"/>
<sequence length="151" mass="16831">MEELLELRRYGSRQSAGQGYRAYRRSEERDATSLHKGPSLAPSPSSIHHNSYRGGGRRSFRQQRQEASASDFACYDGPLSMPLELAIAQPQQDQKTLTQVALDTRTRQHAPIALQSVTFSQLSQENHSPTGGSIIGERRDALSHTGYRYLG</sequence>